<dbReference type="GO" id="GO:0006950">
    <property type="term" value="P:response to stress"/>
    <property type="evidence" value="ECO:0007669"/>
    <property type="project" value="TreeGrafter"/>
</dbReference>
<dbReference type="OrthoDB" id="3694026at2"/>
<dbReference type="Pfam" id="PF01047">
    <property type="entry name" value="MarR"/>
    <property type="match status" value="1"/>
</dbReference>
<dbReference type="Proteomes" id="UP000017746">
    <property type="component" value="Chromosome"/>
</dbReference>
<gene>
    <name evidence="3" type="ORF">AFR_05590</name>
</gene>
<dbReference type="KEGG" id="afs:AFR_05590"/>
<dbReference type="InterPro" id="IPR036390">
    <property type="entry name" value="WH_DNA-bd_sf"/>
</dbReference>
<accession>U5VRG3</accession>
<dbReference type="PANTHER" id="PTHR33164">
    <property type="entry name" value="TRANSCRIPTIONAL REGULATOR, MARR FAMILY"/>
    <property type="match status" value="1"/>
</dbReference>
<keyword evidence="4" id="KW-1185">Reference proteome</keyword>
<dbReference type="SUPFAM" id="SSF46785">
    <property type="entry name" value="Winged helix' DNA-binding domain"/>
    <property type="match status" value="1"/>
</dbReference>
<dbReference type="PROSITE" id="PS50995">
    <property type="entry name" value="HTH_MARR_2"/>
    <property type="match status" value="1"/>
</dbReference>
<dbReference type="EMBL" id="CP006272">
    <property type="protein sequence ID" value="AGZ39407.1"/>
    <property type="molecule type" value="Genomic_DNA"/>
</dbReference>
<dbReference type="InterPro" id="IPR036388">
    <property type="entry name" value="WH-like_DNA-bd_sf"/>
</dbReference>
<feature type="domain" description="HTH marR-type" evidence="2">
    <location>
        <begin position="1"/>
        <end position="131"/>
    </location>
</feature>
<evidence type="ECO:0000313" key="4">
    <source>
        <dbReference type="Proteomes" id="UP000017746"/>
    </source>
</evidence>
<dbReference type="AlphaFoldDB" id="U5VRG3"/>
<dbReference type="GO" id="GO:0003700">
    <property type="term" value="F:DNA-binding transcription factor activity"/>
    <property type="evidence" value="ECO:0007669"/>
    <property type="project" value="InterPro"/>
</dbReference>
<dbReference type="PATRIC" id="fig|1246995.3.peg.1134"/>
<evidence type="ECO:0000313" key="3">
    <source>
        <dbReference type="EMBL" id="AGZ39407.1"/>
    </source>
</evidence>
<dbReference type="eggNOG" id="COG1846">
    <property type="taxonomic scope" value="Bacteria"/>
</dbReference>
<protein>
    <submittedName>
        <fullName evidence="3">MarR family transcriptional regulator</fullName>
    </submittedName>
</protein>
<feature type="region of interest" description="Disordered" evidence="1">
    <location>
        <begin position="138"/>
        <end position="161"/>
    </location>
</feature>
<dbReference type="InterPro" id="IPR000835">
    <property type="entry name" value="HTH_MarR-typ"/>
</dbReference>
<dbReference type="PANTHER" id="PTHR33164:SF43">
    <property type="entry name" value="HTH-TYPE TRANSCRIPTIONAL REPRESSOR YETL"/>
    <property type="match status" value="1"/>
</dbReference>
<dbReference type="InterPro" id="IPR039422">
    <property type="entry name" value="MarR/SlyA-like"/>
</dbReference>
<dbReference type="STRING" id="1246995.AFR_05590"/>
<dbReference type="HOGENOM" id="CLU_083287_1_2_11"/>
<evidence type="ECO:0000256" key="1">
    <source>
        <dbReference type="SAM" id="MobiDB-lite"/>
    </source>
</evidence>
<organism evidence="3 4">
    <name type="scientific">Actinoplanes friuliensis DSM 7358</name>
    <dbReference type="NCBI Taxonomy" id="1246995"/>
    <lineage>
        <taxon>Bacteria</taxon>
        <taxon>Bacillati</taxon>
        <taxon>Actinomycetota</taxon>
        <taxon>Actinomycetes</taxon>
        <taxon>Micromonosporales</taxon>
        <taxon>Micromonosporaceae</taxon>
        <taxon>Actinoplanes</taxon>
    </lineage>
</organism>
<name>U5VRG3_9ACTN</name>
<dbReference type="RefSeq" id="WP_023358938.1">
    <property type="nucleotide sequence ID" value="NC_022657.1"/>
</dbReference>
<proteinExistence type="predicted"/>
<reference evidence="3 4" key="1">
    <citation type="journal article" date="2014" name="J. Biotechnol.">
        <title>Complete genome sequence of the actinobacterium Actinoplanes friuliensis HAG 010964, producer of the lipopeptide antibiotic friulimycin.</title>
        <authorList>
            <person name="Ruckert C."/>
            <person name="Szczepanowski R."/>
            <person name="Albersmeier A."/>
            <person name="Goesmann A."/>
            <person name="Fischer N."/>
            <person name="Steinkamper A."/>
            <person name="Puhler A."/>
            <person name="Biener R."/>
            <person name="Schwartz D."/>
            <person name="Kalinowski J."/>
        </authorList>
    </citation>
    <scope>NUCLEOTIDE SEQUENCE [LARGE SCALE GENOMIC DNA]</scope>
    <source>
        <strain evidence="3 4">DSM 7358</strain>
    </source>
</reference>
<dbReference type="Gene3D" id="1.10.10.10">
    <property type="entry name" value="Winged helix-like DNA-binding domain superfamily/Winged helix DNA-binding domain"/>
    <property type="match status" value="1"/>
</dbReference>
<dbReference type="PRINTS" id="PR00598">
    <property type="entry name" value="HTHMARR"/>
</dbReference>
<dbReference type="SMART" id="SM00347">
    <property type="entry name" value="HTH_MARR"/>
    <property type="match status" value="1"/>
</dbReference>
<sequence length="161" mass="17260">MIQDKLRLLSAEQQDFARLMAARLGVDAAGLAALYYLSDRGAATPTELARALKISTAATTLVVNRLVAAGHVGREPHPSDRRKVVVVPVQASVDAAYELVRSVAETVETLTAAMTAEERAAVESFLDRMTEAYQQAQAPLRDQHGSTGRPNDIGDGVLFTV</sequence>
<evidence type="ECO:0000259" key="2">
    <source>
        <dbReference type="PROSITE" id="PS50995"/>
    </source>
</evidence>